<dbReference type="RefSeq" id="WP_093154711.1">
    <property type="nucleotide sequence ID" value="NZ_FNEK01000017.1"/>
</dbReference>
<evidence type="ECO:0000313" key="2">
    <source>
        <dbReference type="EMBL" id="SDJ40935.1"/>
    </source>
</evidence>
<accession>A0A1G8TJ52</accession>
<dbReference type="EMBL" id="FNEK01000017">
    <property type="protein sequence ID" value="SDJ40935.1"/>
    <property type="molecule type" value="Genomic_DNA"/>
</dbReference>
<dbReference type="AlphaFoldDB" id="A0A1G8TJ52"/>
<evidence type="ECO:0000256" key="1">
    <source>
        <dbReference type="SAM" id="SignalP"/>
    </source>
</evidence>
<gene>
    <name evidence="2" type="ORF">SAMN04488026_10177</name>
</gene>
<evidence type="ECO:0000313" key="3">
    <source>
        <dbReference type="Proteomes" id="UP000199382"/>
    </source>
</evidence>
<keyword evidence="1" id="KW-0732">Signal</keyword>
<proteinExistence type="predicted"/>
<dbReference type="STRING" id="571298.SAMN04488026_10177"/>
<feature type="chain" id="PRO_5011438297" evidence="1">
    <location>
        <begin position="21"/>
        <end position="117"/>
    </location>
</feature>
<dbReference type="Proteomes" id="UP000199382">
    <property type="component" value="Unassembled WGS sequence"/>
</dbReference>
<reference evidence="2 3" key="1">
    <citation type="submission" date="2016-10" db="EMBL/GenBank/DDBJ databases">
        <authorList>
            <person name="de Groot N.N."/>
        </authorList>
    </citation>
    <scope>NUCLEOTIDE SEQUENCE [LARGE SCALE GENOMIC DNA]</scope>
    <source>
        <strain evidence="2 3">DSM 25294</strain>
    </source>
</reference>
<sequence>MKHSLAIVVSWVAFAAVAEAQSPFDGLYYPTGSAGWDCRTLGADMGALGVLDGFLEGVENRCAMTNPVNVRDLPAVLYDLECSGEGTTYAERVMLMRSDQGIYVIRDGYVAEWSRCP</sequence>
<keyword evidence="3" id="KW-1185">Reference proteome</keyword>
<protein>
    <submittedName>
        <fullName evidence="2">Uncharacterized protein</fullName>
    </submittedName>
</protein>
<feature type="signal peptide" evidence="1">
    <location>
        <begin position="1"/>
        <end position="20"/>
    </location>
</feature>
<organism evidence="2 3">
    <name type="scientific">Aliiruegeria lutimaris</name>
    <dbReference type="NCBI Taxonomy" id="571298"/>
    <lineage>
        <taxon>Bacteria</taxon>
        <taxon>Pseudomonadati</taxon>
        <taxon>Pseudomonadota</taxon>
        <taxon>Alphaproteobacteria</taxon>
        <taxon>Rhodobacterales</taxon>
        <taxon>Roseobacteraceae</taxon>
        <taxon>Aliiruegeria</taxon>
    </lineage>
</organism>
<dbReference type="OrthoDB" id="7727934at2"/>
<name>A0A1G8TJ52_9RHOB</name>